<organism evidence="2 3">
    <name type="scientific">Geranomyces variabilis</name>
    <dbReference type="NCBI Taxonomy" id="109894"/>
    <lineage>
        <taxon>Eukaryota</taxon>
        <taxon>Fungi</taxon>
        <taxon>Fungi incertae sedis</taxon>
        <taxon>Chytridiomycota</taxon>
        <taxon>Chytridiomycota incertae sedis</taxon>
        <taxon>Chytridiomycetes</taxon>
        <taxon>Spizellomycetales</taxon>
        <taxon>Powellomycetaceae</taxon>
        <taxon>Geranomyces</taxon>
    </lineage>
</organism>
<evidence type="ECO:0000313" key="3">
    <source>
        <dbReference type="Proteomes" id="UP001212152"/>
    </source>
</evidence>
<keyword evidence="3" id="KW-1185">Reference proteome</keyword>
<protein>
    <submittedName>
        <fullName evidence="2">Uncharacterized protein</fullName>
    </submittedName>
</protein>
<proteinExistence type="predicted"/>
<name>A0AAD5XR79_9FUNG</name>
<reference evidence="2" key="1">
    <citation type="submission" date="2020-05" db="EMBL/GenBank/DDBJ databases">
        <title>Phylogenomic resolution of chytrid fungi.</title>
        <authorList>
            <person name="Stajich J.E."/>
            <person name="Amses K."/>
            <person name="Simmons R."/>
            <person name="Seto K."/>
            <person name="Myers J."/>
            <person name="Bonds A."/>
            <person name="Quandt C.A."/>
            <person name="Barry K."/>
            <person name="Liu P."/>
            <person name="Grigoriev I."/>
            <person name="Longcore J.E."/>
            <person name="James T.Y."/>
        </authorList>
    </citation>
    <scope>NUCLEOTIDE SEQUENCE</scope>
    <source>
        <strain evidence="2">JEL0379</strain>
    </source>
</reference>
<dbReference type="EMBL" id="JADGJQ010000001">
    <property type="protein sequence ID" value="KAJ3185635.1"/>
    <property type="molecule type" value="Genomic_DNA"/>
</dbReference>
<evidence type="ECO:0000256" key="1">
    <source>
        <dbReference type="SAM" id="MobiDB-lite"/>
    </source>
</evidence>
<sequence>MNNQFQLEQGLQEALTRIRLILDSTRNPVRPSDVPHHYADKYHLADFLTNAAFNAHLTCLAFLGWNDEAWQLVRDWVAAPPENRTGVLLRFESEEVCEFGRADEHVIESPSVDISVTVASVRPGEAAGDDRGDPSVDDLASRVQHKVVTRVKHYVYLVRVRYRLSLSSGSITAGRRTIILGEAERSAEIISTVQDTPPIPLSTINDPVDFDVTFALSQLSGDESEPFKFQVDRTNPECATPRRNPDIEKALTYFRAFGRWAELVHNYFCYTLAPMPGHPGTEIDVSAATGRGTFVPVVPLFEKRADSESVLLSPADLGLFLDEQKRSLNERFAIVDRSMPDRGYPTLVTATEGKLMVTLHHSMSLASTYFASITEIEEMLRRQLIDAIGRTVKPDDFTKLVQHQNRKLFKPEYQPSPFSFAVQRPNHSPEGVISIDFEPSGGSWGDSDGETKIVESHSRTLEEHESPAMYIPLSAATRVPILGKRTLHACLFHRFSDSMNDVGLSLRARARQFSSFILLAGRVASASEFEPTAALIVQNKDDLAIVLKLETLPTAQEFAEAVESVSPEQRAFAKAVRALQLQATLFALCVVEIKPQLELLLNLPEDALTKEIKLTQDLMQLFVKYQIPSDLLRYENAITGADAPVATRLTAVKEYTANIQNMIKDAGKEDIEEAKARAQAAVYNQVAQAPGGFVFGAAAPSPQAFGSAVPTRSLMSGRAAASFSLSSPSYSPTSPGYSPASPSYEPCSPSYSSNIKYKRSAAKAMPEVVKRVAVGHHEAIKLDSQATTASPQPTQAEMNEQLSEDEFSEVADPRFDFTTFPTTLDQRFCDAASAVRPTIISLGDTWTRTRASSVLAQRVTEDLTAATRREEKNAAFDLLDALSRSGAEPLRFVHLHVVCAATHAFDETLLDTVLKKNENPLASVAVSERCVAEVAAGCMAGEGGRLLKRGGN</sequence>
<accession>A0AAD5XR79</accession>
<gene>
    <name evidence="2" type="ORF">HDU87_000259</name>
</gene>
<comment type="caution">
    <text evidence="2">The sequence shown here is derived from an EMBL/GenBank/DDBJ whole genome shotgun (WGS) entry which is preliminary data.</text>
</comment>
<dbReference type="AlphaFoldDB" id="A0AAD5XR79"/>
<evidence type="ECO:0000313" key="2">
    <source>
        <dbReference type="EMBL" id="KAJ3185635.1"/>
    </source>
</evidence>
<feature type="region of interest" description="Disordered" evidence="1">
    <location>
        <begin position="725"/>
        <end position="745"/>
    </location>
</feature>
<dbReference type="Proteomes" id="UP001212152">
    <property type="component" value="Unassembled WGS sequence"/>
</dbReference>